<dbReference type="RefSeq" id="WP_131553094.1">
    <property type="nucleotide sequence ID" value="NZ_SJSK01000002.1"/>
</dbReference>
<keyword evidence="2 3" id="KW-0413">Isomerase</keyword>
<dbReference type="Gene3D" id="3.40.50.1360">
    <property type="match status" value="1"/>
</dbReference>
<sequence length="231" mass="25035">MSVNKQNQSEIEKEAAAKTAVSFVRDNDIVGLGTGSTAKFAIEELAKLVNNGLKIIGVASSIKTEELAVSLGIPMQELGKTSHIDISIDGADEFSETLDLIKGGGGALFREKIVASLSKNRIIVTDSSKKVEKLGAFKVPIEVIPTAYQYVVNELEKLNGIVNLRYKEGKIFISDNNNYIVDVDFGLIDKPQKLSESLNQIDGLLAHGLFVSLTSKIIMAKDGQLFTFSKD</sequence>
<proteinExistence type="inferred from homology"/>
<feature type="active site" description="Proton acceptor" evidence="3">
    <location>
        <position position="111"/>
    </location>
</feature>
<evidence type="ECO:0000256" key="1">
    <source>
        <dbReference type="ARBA" id="ARBA00001713"/>
    </source>
</evidence>
<dbReference type="UniPathway" id="UPA00115">
    <property type="reaction ID" value="UER00412"/>
</dbReference>
<dbReference type="Pfam" id="PF06026">
    <property type="entry name" value="Rib_5-P_isom_A"/>
    <property type="match status" value="1"/>
</dbReference>
<dbReference type="EC" id="5.3.1.6" evidence="3"/>
<accession>A0A4R0MYZ4</accession>
<dbReference type="FunFam" id="3.40.50.1360:FF:000001">
    <property type="entry name" value="Ribose-5-phosphate isomerase A"/>
    <property type="match status" value="1"/>
</dbReference>
<dbReference type="InterPro" id="IPR004788">
    <property type="entry name" value="Ribose5P_isomerase_type_A"/>
</dbReference>
<comment type="function">
    <text evidence="3">Catalyzes the reversible conversion of ribose-5-phosphate to ribulose 5-phosphate.</text>
</comment>
<dbReference type="GO" id="GO:0006014">
    <property type="term" value="P:D-ribose metabolic process"/>
    <property type="evidence" value="ECO:0007669"/>
    <property type="project" value="TreeGrafter"/>
</dbReference>
<feature type="binding site" evidence="3">
    <location>
        <begin position="102"/>
        <end position="105"/>
    </location>
    <ligand>
        <name>substrate</name>
    </ligand>
</feature>
<dbReference type="Gene3D" id="3.30.70.260">
    <property type="match status" value="1"/>
</dbReference>
<dbReference type="EMBL" id="SJSK01000002">
    <property type="protein sequence ID" value="TCC92153.1"/>
    <property type="molecule type" value="Genomic_DNA"/>
</dbReference>
<dbReference type="NCBIfam" id="NF001924">
    <property type="entry name" value="PRK00702.1"/>
    <property type="match status" value="1"/>
</dbReference>
<feature type="binding site" evidence="3">
    <location>
        <begin position="34"/>
        <end position="37"/>
    </location>
    <ligand>
        <name>substrate</name>
    </ligand>
</feature>
<dbReference type="SUPFAM" id="SSF75445">
    <property type="entry name" value="D-ribose-5-phosphate isomerase (RpiA), lid domain"/>
    <property type="match status" value="1"/>
</dbReference>
<name>A0A4R0MYZ4_9SPHI</name>
<keyword evidence="5" id="KW-1185">Reference proteome</keyword>
<comment type="subunit">
    <text evidence="3">Homodimer.</text>
</comment>
<evidence type="ECO:0000313" key="4">
    <source>
        <dbReference type="EMBL" id="TCC92153.1"/>
    </source>
</evidence>
<evidence type="ECO:0000313" key="5">
    <source>
        <dbReference type="Proteomes" id="UP000292884"/>
    </source>
</evidence>
<dbReference type="PANTHER" id="PTHR11934">
    <property type="entry name" value="RIBOSE-5-PHOSPHATE ISOMERASE"/>
    <property type="match status" value="1"/>
</dbReference>
<dbReference type="HAMAP" id="MF_00170">
    <property type="entry name" value="Rib_5P_isom_A"/>
    <property type="match status" value="1"/>
</dbReference>
<dbReference type="CDD" id="cd01398">
    <property type="entry name" value="RPI_A"/>
    <property type="match status" value="1"/>
</dbReference>
<dbReference type="Proteomes" id="UP000292884">
    <property type="component" value="Unassembled WGS sequence"/>
</dbReference>
<dbReference type="AlphaFoldDB" id="A0A4R0MYZ4"/>
<reference evidence="4 5" key="1">
    <citation type="submission" date="2019-02" db="EMBL/GenBank/DDBJ databases">
        <title>Pedobacter sp. RP-1-13 sp. nov., isolated from Arctic soil.</title>
        <authorList>
            <person name="Dahal R.H."/>
        </authorList>
    </citation>
    <scope>NUCLEOTIDE SEQUENCE [LARGE SCALE GENOMIC DNA]</scope>
    <source>
        <strain evidence="4 5">RP-1-13</strain>
    </source>
</reference>
<comment type="catalytic activity">
    <reaction evidence="1 3">
        <text>aldehydo-D-ribose 5-phosphate = D-ribulose 5-phosphate</text>
        <dbReference type="Rhea" id="RHEA:14657"/>
        <dbReference type="ChEBI" id="CHEBI:58121"/>
        <dbReference type="ChEBI" id="CHEBI:58273"/>
        <dbReference type="EC" id="5.3.1.6"/>
    </reaction>
</comment>
<protein>
    <recommendedName>
        <fullName evidence="3">Ribose-5-phosphate isomerase A</fullName>
        <ecNumber evidence="3">5.3.1.6</ecNumber>
    </recommendedName>
    <alternativeName>
        <fullName evidence="3">Phosphoriboisomerase A</fullName>
        <shortName evidence="3">PRI</shortName>
    </alternativeName>
</protein>
<comment type="caution">
    <text evidence="4">The sequence shown here is derived from an EMBL/GenBank/DDBJ whole genome shotgun (WGS) entry which is preliminary data.</text>
</comment>
<dbReference type="InterPro" id="IPR020672">
    <property type="entry name" value="Ribose5P_isomerase_typA_subgr"/>
</dbReference>
<feature type="binding site" evidence="3">
    <location>
        <begin position="89"/>
        <end position="92"/>
    </location>
    <ligand>
        <name>substrate</name>
    </ligand>
</feature>
<dbReference type="SUPFAM" id="SSF100950">
    <property type="entry name" value="NagB/RpiA/CoA transferase-like"/>
    <property type="match status" value="1"/>
</dbReference>
<dbReference type="PANTHER" id="PTHR11934:SF0">
    <property type="entry name" value="RIBOSE-5-PHOSPHATE ISOMERASE"/>
    <property type="match status" value="1"/>
</dbReference>
<comment type="pathway">
    <text evidence="3">Carbohydrate degradation; pentose phosphate pathway; D-ribose 5-phosphate from D-ribulose 5-phosphate (non-oxidative stage): step 1/1.</text>
</comment>
<evidence type="ECO:0000256" key="3">
    <source>
        <dbReference type="HAMAP-Rule" id="MF_00170"/>
    </source>
</evidence>
<dbReference type="GO" id="GO:0005829">
    <property type="term" value="C:cytosol"/>
    <property type="evidence" value="ECO:0007669"/>
    <property type="project" value="TreeGrafter"/>
</dbReference>
<comment type="similarity">
    <text evidence="3">Belongs to the ribose 5-phosphate isomerase family.</text>
</comment>
<dbReference type="GO" id="GO:0009052">
    <property type="term" value="P:pentose-phosphate shunt, non-oxidative branch"/>
    <property type="evidence" value="ECO:0007669"/>
    <property type="project" value="UniProtKB-UniRule"/>
</dbReference>
<evidence type="ECO:0000256" key="2">
    <source>
        <dbReference type="ARBA" id="ARBA00023235"/>
    </source>
</evidence>
<dbReference type="OrthoDB" id="5870696at2"/>
<gene>
    <name evidence="3 4" type="primary">rpiA</name>
    <name evidence="4" type="ORF">EZ428_10510</name>
</gene>
<organism evidence="4 5">
    <name type="scientific">Pedobacter frigiditerrae</name>
    <dbReference type="NCBI Taxonomy" id="2530452"/>
    <lineage>
        <taxon>Bacteria</taxon>
        <taxon>Pseudomonadati</taxon>
        <taxon>Bacteroidota</taxon>
        <taxon>Sphingobacteriia</taxon>
        <taxon>Sphingobacteriales</taxon>
        <taxon>Sphingobacteriaceae</taxon>
        <taxon>Pedobacter</taxon>
    </lineage>
</organism>
<feature type="binding site" evidence="3">
    <location>
        <position position="129"/>
    </location>
    <ligand>
        <name>substrate</name>
    </ligand>
</feature>
<dbReference type="GO" id="GO:0004751">
    <property type="term" value="F:ribose-5-phosphate isomerase activity"/>
    <property type="evidence" value="ECO:0007669"/>
    <property type="project" value="UniProtKB-UniRule"/>
</dbReference>
<dbReference type="InterPro" id="IPR037171">
    <property type="entry name" value="NagB/RpiA_transferase-like"/>
</dbReference>
<dbReference type="NCBIfam" id="TIGR00021">
    <property type="entry name" value="rpiA"/>
    <property type="match status" value="1"/>
</dbReference>